<feature type="domain" description="Histidine kinase" evidence="9">
    <location>
        <begin position="403"/>
        <end position="617"/>
    </location>
</feature>
<dbReference type="InterPro" id="IPR005467">
    <property type="entry name" value="His_kinase_dom"/>
</dbReference>
<dbReference type="PANTHER" id="PTHR43304:SF1">
    <property type="entry name" value="PAC DOMAIN-CONTAINING PROTEIN"/>
    <property type="match status" value="1"/>
</dbReference>
<dbReference type="Pfam" id="PF00672">
    <property type="entry name" value="HAMP"/>
    <property type="match status" value="1"/>
</dbReference>
<organism evidence="12">
    <name type="scientific">Magnetospirillum gryphiswaldense</name>
    <dbReference type="NCBI Taxonomy" id="55518"/>
    <lineage>
        <taxon>Bacteria</taxon>
        <taxon>Pseudomonadati</taxon>
        <taxon>Pseudomonadota</taxon>
        <taxon>Alphaproteobacteria</taxon>
        <taxon>Rhodospirillales</taxon>
        <taxon>Rhodospirillaceae</taxon>
        <taxon>Magnetospirillum</taxon>
    </lineage>
</organism>
<dbReference type="GO" id="GO:0000155">
    <property type="term" value="F:phosphorelay sensor kinase activity"/>
    <property type="evidence" value="ECO:0007669"/>
    <property type="project" value="InterPro"/>
</dbReference>
<evidence type="ECO:0000256" key="2">
    <source>
        <dbReference type="ARBA" id="ARBA00004370"/>
    </source>
</evidence>
<dbReference type="InterPro" id="IPR003660">
    <property type="entry name" value="HAMP_dom"/>
</dbReference>
<dbReference type="AlphaFoldDB" id="A4TYK5"/>
<evidence type="ECO:0000256" key="5">
    <source>
        <dbReference type="ARBA" id="ARBA00022679"/>
    </source>
</evidence>
<dbReference type="NCBIfam" id="TIGR00229">
    <property type="entry name" value="sensory_box"/>
    <property type="match status" value="1"/>
</dbReference>
<feature type="domain" description="PAS" evidence="10">
    <location>
        <begin position="261"/>
        <end position="328"/>
    </location>
</feature>
<keyword evidence="5" id="KW-0808">Transferase</keyword>
<dbReference type="Gene3D" id="1.10.287.130">
    <property type="match status" value="1"/>
</dbReference>
<comment type="catalytic activity">
    <reaction evidence="1">
        <text>ATP + protein L-histidine = ADP + protein N-phospho-L-histidine.</text>
        <dbReference type="EC" id="2.7.13.3"/>
    </reaction>
</comment>
<comment type="subcellular location">
    <subcellularLocation>
        <location evidence="2">Membrane</location>
    </subcellularLocation>
</comment>
<dbReference type="PANTHER" id="PTHR43304">
    <property type="entry name" value="PHYTOCHROME-LIKE PROTEIN CPH1"/>
    <property type="match status" value="1"/>
</dbReference>
<dbReference type="InterPro" id="IPR036890">
    <property type="entry name" value="HATPase_C_sf"/>
</dbReference>
<dbReference type="CDD" id="cd06225">
    <property type="entry name" value="HAMP"/>
    <property type="match status" value="1"/>
</dbReference>
<dbReference type="InterPro" id="IPR000014">
    <property type="entry name" value="PAS"/>
</dbReference>
<dbReference type="SMART" id="SM00304">
    <property type="entry name" value="HAMP"/>
    <property type="match status" value="1"/>
</dbReference>
<feature type="coiled-coil region" evidence="7">
    <location>
        <begin position="373"/>
        <end position="400"/>
    </location>
</feature>
<dbReference type="Pfam" id="PF02518">
    <property type="entry name" value="HATPase_c"/>
    <property type="match status" value="1"/>
</dbReference>
<feature type="transmembrane region" description="Helical" evidence="8">
    <location>
        <begin position="187"/>
        <end position="214"/>
    </location>
</feature>
<dbReference type="Pfam" id="PF00512">
    <property type="entry name" value="HisKA"/>
    <property type="match status" value="1"/>
</dbReference>
<dbReference type="CDD" id="cd00082">
    <property type="entry name" value="HisKA"/>
    <property type="match status" value="1"/>
</dbReference>
<dbReference type="Pfam" id="PF13426">
    <property type="entry name" value="PAS_9"/>
    <property type="match status" value="1"/>
</dbReference>
<dbReference type="PRINTS" id="PR00344">
    <property type="entry name" value="BCTRLSENSOR"/>
</dbReference>
<gene>
    <name evidence="12" type="ORF">MGR_0486</name>
</gene>
<keyword evidence="8" id="KW-1133">Transmembrane helix</keyword>
<dbReference type="PROSITE" id="PS50112">
    <property type="entry name" value="PAS"/>
    <property type="match status" value="1"/>
</dbReference>
<dbReference type="PROSITE" id="PS50885">
    <property type="entry name" value="HAMP"/>
    <property type="match status" value="1"/>
</dbReference>
<dbReference type="RefSeq" id="WP_106002497.1">
    <property type="nucleotide sequence ID" value="NZ_CP027527.1"/>
</dbReference>
<dbReference type="InterPro" id="IPR003661">
    <property type="entry name" value="HisK_dim/P_dom"/>
</dbReference>
<evidence type="ECO:0000256" key="3">
    <source>
        <dbReference type="ARBA" id="ARBA00012438"/>
    </source>
</evidence>
<dbReference type="FunFam" id="3.30.565.10:FF:000006">
    <property type="entry name" value="Sensor histidine kinase WalK"/>
    <property type="match status" value="1"/>
</dbReference>
<keyword evidence="8" id="KW-0812">Transmembrane</keyword>
<dbReference type="EMBL" id="CU459003">
    <property type="protein sequence ID" value="CAM75712.1"/>
    <property type="molecule type" value="Genomic_DNA"/>
</dbReference>
<evidence type="ECO:0000313" key="12">
    <source>
        <dbReference type="EMBL" id="CAM75712.1"/>
    </source>
</evidence>
<dbReference type="CDD" id="cd00130">
    <property type="entry name" value="PAS"/>
    <property type="match status" value="1"/>
</dbReference>
<keyword evidence="7" id="KW-0175">Coiled coil</keyword>
<keyword evidence="4" id="KW-0597">Phosphoprotein</keyword>
<sequence>MPLIRLKHRIALGFVVLQLLLAGLGVLSVIFIDRAAQGTAELYRHAYTTSHALGEVRNRIFEIKSILAHNMAFPGQSEPNYWIAEVRRHQEIIEQNLAATAGDDAPGLDLQAVQAAWPPLKTFIDQNVDAISSGNIDAGHDFFHRHGNWVFDHVVETITDVMIAANALASERVGTSETLRQELRETVIAVIAVALISGGLISAILTMAITAPLARLRSAMHHINEGDPTSVIPDTERSDEIGDMARDLELLKQEAWEKRRTQLKFATIFEASPDIVTISERDTGRFLDVNGGFETYLGHKREDVIGHSSFEFGIWASPDDRAALVTALMQQGRLVNFQSRAKRKNGEIFDALVSVEQFRVDDKDCMIFVARDITQFKRQEELLRRSLAELERSNRELERFAHVAAHDLQEPCRTICSFSQLLDRSDGAVLSAEGREYLGFLSRGAIRMREQIQGLLDYSRAATSPAPFQSVDLDQVLDWVLDELRTSLSEHQAAIHRQPLPVVRGDPAQLRQLFSNLISNGLKFQSHGNQAQLSISAKATQNFWDIAIADNGIGIDAPFQDGVFDLFRRLHGPEDYPGNGLGLTIAKRIVERHGGTIGLQSQLGHGTTIHFTLPAGAARPSA</sequence>
<keyword evidence="6 12" id="KW-0418">Kinase</keyword>
<dbReference type="GO" id="GO:0016020">
    <property type="term" value="C:membrane"/>
    <property type="evidence" value="ECO:0007669"/>
    <property type="project" value="UniProtKB-SubCell"/>
</dbReference>
<evidence type="ECO:0000256" key="1">
    <source>
        <dbReference type="ARBA" id="ARBA00000085"/>
    </source>
</evidence>
<dbReference type="SMART" id="SM00387">
    <property type="entry name" value="HATPase_c"/>
    <property type="match status" value="1"/>
</dbReference>
<dbReference type="Gene3D" id="6.10.340.10">
    <property type="match status" value="1"/>
</dbReference>
<dbReference type="SUPFAM" id="SSF158472">
    <property type="entry name" value="HAMP domain-like"/>
    <property type="match status" value="1"/>
</dbReference>
<name>A4TYK5_9PROT</name>
<evidence type="ECO:0000256" key="8">
    <source>
        <dbReference type="SAM" id="Phobius"/>
    </source>
</evidence>
<dbReference type="InterPro" id="IPR036097">
    <property type="entry name" value="HisK_dim/P_sf"/>
</dbReference>
<evidence type="ECO:0000259" key="9">
    <source>
        <dbReference type="PROSITE" id="PS50109"/>
    </source>
</evidence>
<evidence type="ECO:0000259" key="11">
    <source>
        <dbReference type="PROSITE" id="PS50885"/>
    </source>
</evidence>
<dbReference type="SUPFAM" id="SSF55874">
    <property type="entry name" value="ATPase domain of HSP90 chaperone/DNA topoisomerase II/histidine kinase"/>
    <property type="match status" value="1"/>
</dbReference>
<evidence type="ECO:0000256" key="7">
    <source>
        <dbReference type="SAM" id="Coils"/>
    </source>
</evidence>
<keyword evidence="8" id="KW-0472">Membrane</keyword>
<dbReference type="EC" id="2.7.13.3" evidence="3"/>
<dbReference type="InterPro" id="IPR052162">
    <property type="entry name" value="Sensor_kinase/Photoreceptor"/>
</dbReference>
<proteinExistence type="predicted"/>
<reference evidence="12" key="1">
    <citation type="journal article" date="2007" name="J. Bacteriol.">
        <title>Comparative genome analysis of four magnetotactic bacteria reveals a complex set of group-specific genes implicated in magnetosome biomineralization and function.</title>
        <authorList>
            <person name="Richter M."/>
            <person name="Kube M."/>
            <person name="Bazylinski D.A."/>
            <person name="Lombardot T."/>
            <person name="Gloeckner F.O."/>
            <person name="Reinhardt R."/>
            <person name="Schueler D."/>
        </authorList>
    </citation>
    <scope>NUCLEOTIDE SEQUENCE</scope>
    <source>
        <strain evidence="12">MSR-1</strain>
    </source>
</reference>
<dbReference type="InterPro" id="IPR035965">
    <property type="entry name" value="PAS-like_dom_sf"/>
</dbReference>
<accession>A4TYK5</accession>
<dbReference type="Gene3D" id="3.30.565.10">
    <property type="entry name" value="Histidine kinase-like ATPase, C-terminal domain"/>
    <property type="match status" value="1"/>
</dbReference>
<dbReference type="Gene3D" id="3.30.450.20">
    <property type="entry name" value="PAS domain"/>
    <property type="match status" value="1"/>
</dbReference>
<evidence type="ECO:0000256" key="4">
    <source>
        <dbReference type="ARBA" id="ARBA00022553"/>
    </source>
</evidence>
<protein>
    <recommendedName>
        <fullName evidence="3">histidine kinase</fullName>
        <ecNumber evidence="3">2.7.13.3</ecNumber>
    </recommendedName>
</protein>
<dbReference type="SMART" id="SM00091">
    <property type="entry name" value="PAS"/>
    <property type="match status" value="1"/>
</dbReference>
<dbReference type="InterPro" id="IPR004358">
    <property type="entry name" value="Sig_transdc_His_kin-like_C"/>
</dbReference>
<evidence type="ECO:0000256" key="6">
    <source>
        <dbReference type="ARBA" id="ARBA00022777"/>
    </source>
</evidence>
<dbReference type="SMART" id="SM00388">
    <property type="entry name" value="HisKA"/>
    <property type="match status" value="1"/>
</dbReference>
<dbReference type="PROSITE" id="PS50109">
    <property type="entry name" value="HIS_KIN"/>
    <property type="match status" value="1"/>
</dbReference>
<dbReference type="SUPFAM" id="SSF47384">
    <property type="entry name" value="Homodimeric domain of signal transducing histidine kinase"/>
    <property type="match status" value="1"/>
</dbReference>
<evidence type="ECO:0000259" key="10">
    <source>
        <dbReference type="PROSITE" id="PS50112"/>
    </source>
</evidence>
<dbReference type="SUPFAM" id="SSF55785">
    <property type="entry name" value="PYP-like sensor domain (PAS domain)"/>
    <property type="match status" value="1"/>
</dbReference>
<feature type="domain" description="HAMP" evidence="11">
    <location>
        <begin position="207"/>
        <end position="260"/>
    </location>
</feature>
<dbReference type="InterPro" id="IPR003594">
    <property type="entry name" value="HATPase_dom"/>
</dbReference>